<feature type="transmembrane region" description="Helical" evidence="5">
    <location>
        <begin position="344"/>
        <end position="366"/>
    </location>
</feature>
<comment type="subcellular location">
    <subcellularLocation>
        <location evidence="1">Cell membrane</location>
        <topology evidence="1">Multi-pass membrane protein</topology>
    </subcellularLocation>
</comment>
<protein>
    <submittedName>
        <fullName evidence="7">Major facilitator superfamily protein</fullName>
    </submittedName>
</protein>
<feature type="transmembrane region" description="Helical" evidence="5">
    <location>
        <begin position="76"/>
        <end position="96"/>
    </location>
</feature>
<keyword evidence="2 5" id="KW-0812">Transmembrane</keyword>
<keyword evidence="3 5" id="KW-1133">Transmembrane helix</keyword>
<evidence type="ECO:0000256" key="5">
    <source>
        <dbReference type="SAM" id="Phobius"/>
    </source>
</evidence>
<dbReference type="OrthoDB" id="9793415at2"/>
<feature type="transmembrane region" description="Helical" evidence="5">
    <location>
        <begin position="45"/>
        <end position="64"/>
    </location>
</feature>
<gene>
    <name evidence="7" type="ORF">AXFE_14430</name>
</gene>
<dbReference type="GO" id="GO:0022857">
    <property type="term" value="F:transmembrane transporter activity"/>
    <property type="evidence" value="ECO:0007669"/>
    <property type="project" value="InterPro"/>
</dbReference>
<evidence type="ECO:0000259" key="6">
    <source>
        <dbReference type="PROSITE" id="PS50850"/>
    </source>
</evidence>
<reference evidence="7 8" key="1">
    <citation type="submission" date="2015-01" db="EMBL/GenBank/DDBJ databases">
        <title>Draft genome of the acidophilic iron oxidizer Acidithrix ferrooxidans strain Py-F3.</title>
        <authorList>
            <person name="Poehlein A."/>
            <person name="Eisen S."/>
            <person name="Schloemann M."/>
            <person name="Johnson B.D."/>
            <person name="Daniel R."/>
            <person name="Muehling M."/>
        </authorList>
    </citation>
    <scope>NUCLEOTIDE SEQUENCE [LARGE SCALE GENOMIC DNA]</scope>
    <source>
        <strain evidence="7 8">Py-F3</strain>
    </source>
</reference>
<feature type="transmembrane region" description="Helical" evidence="5">
    <location>
        <begin position="12"/>
        <end position="33"/>
    </location>
</feature>
<evidence type="ECO:0000256" key="1">
    <source>
        <dbReference type="ARBA" id="ARBA00004651"/>
    </source>
</evidence>
<name>A0A0D8HIC1_9ACTN</name>
<dbReference type="PROSITE" id="PS50850">
    <property type="entry name" value="MFS"/>
    <property type="match status" value="1"/>
</dbReference>
<dbReference type="GO" id="GO:0005886">
    <property type="term" value="C:plasma membrane"/>
    <property type="evidence" value="ECO:0007669"/>
    <property type="project" value="UniProtKB-SubCell"/>
</dbReference>
<dbReference type="SUPFAM" id="SSF103473">
    <property type="entry name" value="MFS general substrate transporter"/>
    <property type="match status" value="1"/>
</dbReference>
<evidence type="ECO:0000256" key="4">
    <source>
        <dbReference type="ARBA" id="ARBA00023136"/>
    </source>
</evidence>
<evidence type="ECO:0000256" key="2">
    <source>
        <dbReference type="ARBA" id="ARBA00022692"/>
    </source>
</evidence>
<dbReference type="InterPro" id="IPR020846">
    <property type="entry name" value="MFS_dom"/>
</dbReference>
<feature type="transmembrane region" description="Helical" evidence="5">
    <location>
        <begin position="285"/>
        <end position="303"/>
    </location>
</feature>
<dbReference type="Proteomes" id="UP000032360">
    <property type="component" value="Unassembled WGS sequence"/>
</dbReference>
<evidence type="ECO:0000313" key="7">
    <source>
        <dbReference type="EMBL" id="KJF17735.1"/>
    </source>
</evidence>
<feature type="transmembrane region" description="Helical" evidence="5">
    <location>
        <begin position="142"/>
        <end position="160"/>
    </location>
</feature>
<dbReference type="Pfam" id="PF06779">
    <property type="entry name" value="MFS_4"/>
    <property type="match status" value="1"/>
</dbReference>
<keyword evidence="8" id="KW-1185">Reference proteome</keyword>
<dbReference type="AlphaFoldDB" id="A0A0D8HIC1"/>
<sequence length="404" mass="42634">METRVARPKSAGAIIGLSMLFAAVAQGFGRFSYSLIIPSLVRTTIHSVALAGTLGTVNVGSYLLGSTFVTLNSRRISNITLIRVGLFLSASGLLIFAFTNSFITFFFAMVLMGFGGAMIWIQSPGLAASAVSVEKKGWAMGLTGAGIGIAITLEAQFARMTQNLGGLWSWKIILYVEGFIALVSALIALLKLKGEQKVVDLFEVTDSDVKPSHVPPIPEQNFLFGAYMAYGLAQAIFLTFVVTALEHDHNYSAGWSSFIFALVGFISIFGGVLAGRISDSISNRGIVMVGGFICMAFSGVAVVEGAYPLVIVGAITYGLGMSGIPNLVAAYISDFQSGSDFARTFALVTLFFGITQAVGPQLAGVVESSTGSFVVDFLLVSISCVVGVLFSIKLSYRASLSKLS</sequence>
<dbReference type="InterPro" id="IPR010645">
    <property type="entry name" value="MFS_4"/>
</dbReference>
<organism evidence="7 8">
    <name type="scientific">Acidithrix ferrooxidans</name>
    <dbReference type="NCBI Taxonomy" id="1280514"/>
    <lineage>
        <taxon>Bacteria</taxon>
        <taxon>Bacillati</taxon>
        <taxon>Actinomycetota</taxon>
        <taxon>Acidimicrobiia</taxon>
        <taxon>Acidimicrobiales</taxon>
        <taxon>Acidimicrobiaceae</taxon>
        <taxon>Acidithrix</taxon>
    </lineage>
</organism>
<dbReference type="PANTHER" id="PTHR23537">
    <property type="match status" value="1"/>
</dbReference>
<proteinExistence type="predicted"/>
<dbReference type="PANTHER" id="PTHR23537:SF1">
    <property type="entry name" value="SUGAR TRANSPORTER"/>
    <property type="match status" value="1"/>
</dbReference>
<dbReference type="RefSeq" id="WP_152625917.1">
    <property type="nucleotide sequence ID" value="NZ_JXYS01000031.1"/>
</dbReference>
<feature type="transmembrane region" description="Helical" evidence="5">
    <location>
        <begin position="372"/>
        <end position="392"/>
    </location>
</feature>
<accession>A0A0D8HIC1</accession>
<dbReference type="STRING" id="1280514.AXFE_14430"/>
<feature type="transmembrane region" description="Helical" evidence="5">
    <location>
        <begin position="172"/>
        <end position="190"/>
    </location>
</feature>
<dbReference type="Gene3D" id="1.20.1250.20">
    <property type="entry name" value="MFS general substrate transporter like domains"/>
    <property type="match status" value="2"/>
</dbReference>
<feature type="transmembrane region" description="Helical" evidence="5">
    <location>
        <begin position="102"/>
        <end position="121"/>
    </location>
</feature>
<feature type="transmembrane region" description="Helical" evidence="5">
    <location>
        <begin position="309"/>
        <end position="332"/>
    </location>
</feature>
<dbReference type="InterPro" id="IPR036259">
    <property type="entry name" value="MFS_trans_sf"/>
</dbReference>
<feature type="domain" description="Major facilitator superfamily (MFS) profile" evidence="6">
    <location>
        <begin position="15"/>
        <end position="399"/>
    </location>
</feature>
<feature type="transmembrane region" description="Helical" evidence="5">
    <location>
        <begin position="222"/>
        <end position="245"/>
    </location>
</feature>
<keyword evidence="4 5" id="KW-0472">Membrane</keyword>
<comment type="caution">
    <text evidence="7">The sequence shown here is derived from an EMBL/GenBank/DDBJ whole genome shotgun (WGS) entry which is preliminary data.</text>
</comment>
<evidence type="ECO:0000313" key="8">
    <source>
        <dbReference type="Proteomes" id="UP000032360"/>
    </source>
</evidence>
<evidence type="ECO:0000256" key="3">
    <source>
        <dbReference type="ARBA" id="ARBA00022989"/>
    </source>
</evidence>
<dbReference type="EMBL" id="JXYS01000031">
    <property type="protein sequence ID" value="KJF17735.1"/>
    <property type="molecule type" value="Genomic_DNA"/>
</dbReference>
<feature type="transmembrane region" description="Helical" evidence="5">
    <location>
        <begin position="251"/>
        <end position="273"/>
    </location>
</feature>